<dbReference type="Proteomes" id="UP001162881">
    <property type="component" value="Unassembled WGS sequence"/>
</dbReference>
<comment type="caution">
    <text evidence="1">The sequence shown here is derived from an EMBL/GenBank/DDBJ whole genome shotgun (WGS) entry which is preliminary data.</text>
</comment>
<sequence length="259" mass="26546">MTQSSPLHDLTADDQAFSFVFASGARPDQAGLAALFDGTGLEGLPASLSHVPGEAEGWVEILASGLTFDVRGLSPASGTACIVPRHDYGFAPGTVAQALGGRGGAISLGPAGHIAAGAALAPVIRTMAGLAANLAARLPVCAVLWPPARSAMEPGYFVRIVLNWLAGGAFPALGLTALEAAPDGSVASLGLAFFTGVEMQLEAGPDRDAAADFKLAIRVVDYLVTNGVPAGDAQIQVDNHALVLERSRQGKRVWVWRAD</sequence>
<accession>A0ABT0B9H6</accession>
<keyword evidence="2" id="KW-1185">Reference proteome</keyword>
<gene>
    <name evidence="1" type="ORF">MTR62_03115</name>
</gene>
<name>A0ABT0B9H6_9SPHN</name>
<evidence type="ECO:0000313" key="1">
    <source>
        <dbReference type="EMBL" id="MCJ2181697.1"/>
    </source>
</evidence>
<dbReference type="EMBL" id="JALHLF010000006">
    <property type="protein sequence ID" value="MCJ2181697.1"/>
    <property type="molecule type" value="Genomic_DNA"/>
</dbReference>
<reference evidence="1" key="1">
    <citation type="submission" date="2022-03" db="EMBL/GenBank/DDBJ databases">
        <title>Identification of a novel bacterium isolated from mangrove sediments.</title>
        <authorList>
            <person name="Pan X."/>
        </authorList>
    </citation>
    <scope>NUCLEOTIDE SEQUENCE</scope>
    <source>
        <strain evidence="1">B1949</strain>
    </source>
</reference>
<evidence type="ECO:0008006" key="3">
    <source>
        <dbReference type="Google" id="ProtNLM"/>
    </source>
</evidence>
<evidence type="ECO:0000313" key="2">
    <source>
        <dbReference type="Proteomes" id="UP001162881"/>
    </source>
</evidence>
<protein>
    <recommendedName>
        <fullName evidence="3">DUF4261 domain-containing protein</fullName>
    </recommendedName>
</protein>
<organism evidence="1 2">
    <name type="scientific">Novosphingobium organovorum</name>
    <dbReference type="NCBI Taxonomy" id="2930092"/>
    <lineage>
        <taxon>Bacteria</taxon>
        <taxon>Pseudomonadati</taxon>
        <taxon>Pseudomonadota</taxon>
        <taxon>Alphaproteobacteria</taxon>
        <taxon>Sphingomonadales</taxon>
        <taxon>Sphingomonadaceae</taxon>
        <taxon>Novosphingobium</taxon>
    </lineage>
</organism>
<dbReference type="RefSeq" id="WP_244016840.1">
    <property type="nucleotide sequence ID" value="NZ_JALHLF010000006.1"/>
</dbReference>
<proteinExistence type="predicted"/>